<feature type="transmembrane region" description="Helical" evidence="6">
    <location>
        <begin position="153"/>
        <end position="173"/>
    </location>
</feature>
<feature type="transmembrane region" description="Helical" evidence="6">
    <location>
        <begin position="318"/>
        <end position="339"/>
    </location>
</feature>
<dbReference type="Pfam" id="PF07690">
    <property type="entry name" value="MFS_1"/>
    <property type="match status" value="1"/>
</dbReference>
<reference evidence="8 9" key="1">
    <citation type="journal article" date="2012" name="Science">
        <title>The Paleozoic origin of enzymatic lignin decomposition reconstructed from 31 fungal genomes.</title>
        <authorList>
            <person name="Floudas D."/>
            <person name="Binder M."/>
            <person name="Riley R."/>
            <person name="Barry K."/>
            <person name="Blanchette R.A."/>
            <person name="Henrissat B."/>
            <person name="Martinez A.T."/>
            <person name="Otillar R."/>
            <person name="Spatafora J.W."/>
            <person name="Yadav J.S."/>
            <person name="Aerts A."/>
            <person name="Benoit I."/>
            <person name="Boyd A."/>
            <person name="Carlson A."/>
            <person name="Copeland A."/>
            <person name="Coutinho P.M."/>
            <person name="de Vries R.P."/>
            <person name="Ferreira P."/>
            <person name="Findley K."/>
            <person name="Foster B."/>
            <person name="Gaskell J."/>
            <person name="Glotzer D."/>
            <person name="Gorecki P."/>
            <person name="Heitman J."/>
            <person name="Hesse C."/>
            <person name="Hori C."/>
            <person name="Igarashi K."/>
            <person name="Jurgens J.A."/>
            <person name="Kallen N."/>
            <person name="Kersten P."/>
            <person name="Kohler A."/>
            <person name="Kuees U."/>
            <person name="Kumar T.K.A."/>
            <person name="Kuo A."/>
            <person name="LaButti K."/>
            <person name="Larrondo L.F."/>
            <person name="Lindquist E."/>
            <person name="Ling A."/>
            <person name="Lombard V."/>
            <person name="Lucas S."/>
            <person name="Lundell T."/>
            <person name="Martin R."/>
            <person name="McLaughlin D.J."/>
            <person name="Morgenstern I."/>
            <person name="Morin E."/>
            <person name="Murat C."/>
            <person name="Nagy L.G."/>
            <person name="Nolan M."/>
            <person name="Ohm R.A."/>
            <person name="Patyshakuliyeva A."/>
            <person name="Rokas A."/>
            <person name="Ruiz-Duenas F.J."/>
            <person name="Sabat G."/>
            <person name="Salamov A."/>
            <person name="Samejima M."/>
            <person name="Schmutz J."/>
            <person name="Slot J.C."/>
            <person name="St John F."/>
            <person name="Stenlid J."/>
            <person name="Sun H."/>
            <person name="Sun S."/>
            <person name="Syed K."/>
            <person name="Tsang A."/>
            <person name="Wiebenga A."/>
            <person name="Young D."/>
            <person name="Pisabarro A."/>
            <person name="Eastwood D.C."/>
            <person name="Martin F."/>
            <person name="Cullen D."/>
            <person name="Grigoriev I.V."/>
            <person name="Hibbett D.S."/>
        </authorList>
    </citation>
    <scope>NUCLEOTIDE SEQUENCE [LARGE SCALE GENOMIC DNA]</scope>
    <source>
        <strain evidence="8 9">DJM-731 SS1</strain>
    </source>
</reference>
<keyword evidence="4 6" id="KW-0472">Membrane</keyword>
<feature type="transmembrane region" description="Helical" evidence="6">
    <location>
        <begin position="92"/>
        <end position="110"/>
    </location>
</feature>
<evidence type="ECO:0000256" key="6">
    <source>
        <dbReference type="SAM" id="Phobius"/>
    </source>
</evidence>
<dbReference type="Proteomes" id="UP000030653">
    <property type="component" value="Unassembled WGS sequence"/>
</dbReference>
<protein>
    <submittedName>
        <fullName evidence="8">Mfs1.1</fullName>
    </submittedName>
</protein>
<evidence type="ECO:0000256" key="2">
    <source>
        <dbReference type="ARBA" id="ARBA00022692"/>
    </source>
</evidence>
<comment type="subcellular location">
    <subcellularLocation>
        <location evidence="1">Membrane</location>
        <topology evidence="1">Multi-pass membrane protein</topology>
    </subcellularLocation>
</comment>
<dbReference type="PANTHER" id="PTHR23501:SF102">
    <property type="entry name" value="DRUG TRANSPORTER, PUTATIVE (AFU_ORTHOLOGUE AFUA_3G08530)-RELATED"/>
    <property type="match status" value="1"/>
</dbReference>
<name>M5FXT3_DACPD</name>
<accession>M5FXT3</accession>
<dbReference type="PANTHER" id="PTHR23501">
    <property type="entry name" value="MAJOR FACILITATOR SUPERFAMILY"/>
    <property type="match status" value="1"/>
</dbReference>
<feature type="transmembrane region" description="Helical" evidence="6">
    <location>
        <begin position="211"/>
        <end position="228"/>
    </location>
</feature>
<evidence type="ECO:0000259" key="7">
    <source>
        <dbReference type="PROSITE" id="PS50850"/>
    </source>
</evidence>
<dbReference type="OrthoDB" id="3437016at2759"/>
<dbReference type="HOGENOM" id="CLU_000960_22_0_1"/>
<proteinExistence type="predicted"/>
<feature type="transmembrane region" description="Helical" evidence="6">
    <location>
        <begin position="278"/>
        <end position="297"/>
    </location>
</feature>
<dbReference type="InterPro" id="IPR011701">
    <property type="entry name" value="MFS"/>
</dbReference>
<feature type="transmembrane region" description="Helical" evidence="6">
    <location>
        <begin position="387"/>
        <end position="403"/>
    </location>
</feature>
<gene>
    <name evidence="8" type="ORF">DACRYDRAFT_22497</name>
</gene>
<feature type="domain" description="Major facilitator superfamily (MFS) profile" evidence="7">
    <location>
        <begin position="58"/>
        <end position="488"/>
    </location>
</feature>
<dbReference type="PRINTS" id="PR01036">
    <property type="entry name" value="TCRTETB"/>
</dbReference>
<feature type="transmembrane region" description="Helical" evidence="6">
    <location>
        <begin position="359"/>
        <end position="380"/>
    </location>
</feature>
<evidence type="ECO:0000313" key="9">
    <source>
        <dbReference type="Proteomes" id="UP000030653"/>
    </source>
</evidence>
<dbReference type="RefSeq" id="XP_040628211.1">
    <property type="nucleotide sequence ID" value="XM_040772831.1"/>
</dbReference>
<evidence type="ECO:0000256" key="1">
    <source>
        <dbReference type="ARBA" id="ARBA00004141"/>
    </source>
</evidence>
<keyword evidence="2 6" id="KW-0812">Transmembrane</keyword>
<evidence type="ECO:0000256" key="3">
    <source>
        <dbReference type="ARBA" id="ARBA00022989"/>
    </source>
</evidence>
<dbReference type="Gene3D" id="1.20.1720.10">
    <property type="entry name" value="Multidrug resistance protein D"/>
    <property type="match status" value="1"/>
</dbReference>
<evidence type="ECO:0000256" key="4">
    <source>
        <dbReference type="ARBA" id="ARBA00023136"/>
    </source>
</evidence>
<dbReference type="EMBL" id="JH795864">
    <property type="protein sequence ID" value="EJU01314.1"/>
    <property type="molecule type" value="Genomic_DNA"/>
</dbReference>
<dbReference type="OMA" id="TEMDETW"/>
<dbReference type="PROSITE" id="PS50850">
    <property type="entry name" value="MFS"/>
    <property type="match status" value="1"/>
</dbReference>
<feature type="transmembrane region" description="Helical" evidence="6">
    <location>
        <begin position="53"/>
        <end position="80"/>
    </location>
</feature>
<evidence type="ECO:0000313" key="8">
    <source>
        <dbReference type="EMBL" id="EJU01314.1"/>
    </source>
</evidence>
<sequence>MSAVTHPDYGSTSTSALEPKTAVERTTVVTTVPDADADVDEMPPPPADFKTDLGFWIIILSLALILWLAALDLSIVSTALPTIISDLPGSTSFVWVGSAFTLASTAILPLSGNLAQLFGRQATVQGFIALFAVGSAVTGAAKNMQTMITGRTIQGLGAGGMLALVDIIIADLVPLRQRGLYEALLSGIWAVASAAGPPLGGVLAQVGQWRWIFFANLPLCGIAAAMVWRFLKLKRPPGSWRRKLRRVNYIGNAIVMGAATSVILALTQGGVDHPWSSYQILVPLIIGLLGMVIFLVYEAFFCVGEPMVPLSMLSNRTVLSGYAGTLVHGLVSILLLHYLPVFFQSAMLATPLRSSVQSLPTALTIASFAIRAGVSVAVTSHYVSQNVAAWIISIVGFALLSTFHKDSSTAQWVGYQVLVSSGMGVLWISTEFPVLAPLPTSKNAHALAFFAFLHTAANTFGVTIGAAVLQNELRRLLPPTFSESLPQR</sequence>
<feature type="transmembrane region" description="Helical" evidence="6">
    <location>
        <begin position="447"/>
        <end position="469"/>
    </location>
</feature>
<dbReference type="SUPFAM" id="SSF103473">
    <property type="entry name" value="MFS general substrate transporter"/>
    <property type="match status" value="1"/>
</dbReference>
<dbReference type="InterPro" id="IPR036259">
    <property type="entry name" value="MFS_trans_sf"/>
</dbReference>
<feature type="region of interest" description="Disordered" evidence="5">
    <location>
        <begin position="1"/>
        <end position="20"/>
    </location>
</feature>
<keyword evidence="9" id="KW-1185">Reference proteome</keyword>
<keyword evidence="3 6" id="KW-1133">Transmembrane helix</keyword>
<feature type="transmembrane region" description="Helical" evidence="6">
    <location>
        <begin position="249"/>
        <end position="266"/>
    </location>
</feature>
<dbReference type="InterPro" id="IPR020846">
    <property type="entry name" value="MFS_dom"/>
</dbReference>
<feature type="transmembrane region" description="Helical" evidence="6">
    <location>
        <begin position="122"/>
        <end position="141"/>
    </location>
</feature>
<dbReference type="GO" id="GO:0022857">
    <property type="term" value="F:transmembrane transporter activity"/>
    <property type="evidence" value="ECO:0007669"/>
    <property type="project" value="InterPro"/>
</dbReference>
<dbReference type="AlphaFoldDB" id="M5FXT3"/>
<dbReference type="GO" id="GO:0005886">
    <property type="term" value="C:plasma membrane"/>
    <property type="evidence" value="ECO:0007669"/>
    <property type="project" value="TreeGrafter"/>
</dbReference>
<organism evidence="8 9">
    <name type="scientific">Dacryopinax primogenitus (strain DJM 731)</name>
    <name type="common">Brown rot fungus</name>
    <dbReference type="NCBI Taxonomy" id="1858805"/>
    <lineage>
        <taxon>Eukaryota</taxon>
        <taxon>Fungi</taxon>
        <taxon>Dikarya</taxon>
        <taxon>Basidiomycota</taxon>
        <taxon>Agaricomycotina</taxon>
        <taxon>Dacrymycetes</taxon>
        <taxon>Dacrymycetales</taxon>
        <taxon>Dacrymycetaceae</taxon>
        <taxon>Dacryopinax</taxon>
    </lineage>
</organism>
<dbReference type="GeneID" id="63687893"/>
<evidence type="ECO:0000256" key="5">
    <source>
        <dbReference type="SAM" id="MobiDB-lite"/>
    </source>
</evidence>
<feature type="transmembrane region" description="Helical" evidence="6">
    <location>
        <begin position="415"/>
        <end position="435"/>
    </location>
</feature>